<protein>
    <submittedName>
        <fullName evidence="1">Uncharacterized protein</fullName>
    </submittedName>
</protein>
<sequence>MLSPGGGTSTTICCVIPVDSCHWQYRILNNWTLHC</sequence>
<reference evidence="1" key="1">
    <citation type="submission" date="2014-11" db="EMBL/GenBank/DDBJ databases">
        <authorList>
            <person name="Amaro Gonzalez C."/>
        </authorList>
    </citation>
    <scope>NUCLEOTIDE SEQUENCE</scope>
</reference>
<dbReference type="AlphaFoldDB" id="A0A0E9W2C0"/>
<dbReference type="EMBL" id="GBXM01024959">
    <property type="protein sequence ID" value="JAH83618.1"/>
    <property type="molecule type" value="Transcribed_RNA"/>
</dbReference>
<organism evidence="1">
    <name type="scientific">Anguilla anguilla</name>
    <name type="common">European freshwater eel</name>
    <name type="synonym">Muraena anguilla</name>
    <dbReference type="NCBI Taxonomy" id="7936"/>
    <lineage>
        <taxon>Eukaryota</taxon>
        <taxon>Metazoa</taxon>
        <taxon>Chordata</taxon>
        <taxon>Craniata</taxon>
        <taxon>Vertebrata</taxon>
        <taxon>Euteleostomi</taxon>
        <taxon>Actinopterygii</taxon>
        <taxon>Neopterygii</taxon>
        <taxon>Teleostei</taxon>
        <taxon>Anguilliformes</taxon>
        <taxon>Anguillidae</taxon>
        <taxon>Anguilla</taxon>
    </lineage>
</organism>
<name>A0A0E9W2C0_ANGAN</name>
<proteinExistence type="predicted"/>
<reference evidence="1" key="2">
    <citation type="journal article" date="2015" name="Fish Shellfish Immunol.">
        <title>Early steps in the European eel (Anguilla anguilla)-Vibrio vulnificus interaction in the gills: Role of the RtxA13 toxin.</title>
        <authorList>
            <person name="Callol A."/>
            <person name="Pajuelo D."/>
            <person name="Ebbesson L."/>
            <person name="Teles M."/>
            <person name="MacKenzie S."/>
            <person name="Amaro C."/>
        </authorList>
    </citation>
    <scope>NUCLEOTIDE SEQUENCE</scope>
</reference>
<accession>A0A0E9W2C0</accession>
<evidence type="ECO:0000313" key="1">
    <source>
        <dbReference type="EMBL" id="JAH83618.1"/>
    </source>
</evidence>